<dbReference type="Gene3D" id="1.20.5.340">
    <property type="match status" value="1"/>
</dbReference>
<keyword evidence="1" id="KW-0175">Coiled coil</keyword>
<evidence type="ECO:0000313" key="4">
    <source>
        <dbReference type="Proteomes" id="UP000009081"/>
    </source>
</evidence>
<reference evidence="3 4" key="1">
    <citation type="journal article" date="2009" name="PLoS ONE">
        <title>Methylobacterium genome sequences: a reference blueprint to investigate microbial metabolism of C1 compounds from natural and industrial sources.</title>
        <authorList>
            <person name="Vuilleumier S."/>
            <person name="Chistoserdova L."/>
            <person name="Lee M.-C."/>
            <person name="Bringel F."/>
            <person name="Lajus A."/>
            <person name="Zhou Y."/>
            <person name="Gourion B."/>
            <person name="Barbe V."/>
            <person name="Chang J."/>
            <person name="Cruveiller S."/>
            <person name="Dossat C."/>
            <person name="Gillett W."/>
            <person name="Gruffaz C."/>
            <person name="Haugen E."/>
            <person name="Hourcade E."/>
            <person name="Levy R."/>
            <person name="Mangenot S."/>
            <person name="Muller E."/>
            <person name="Nadalig T."/>
            <person name="Pagni M."/>
            <person name="Penny C."/>
            <person name="Peyraud R."/>
            <person name="Robinson D.G."/>
            <person name="Roche D."/>
            <person name="Rouy Z."/>
            <person name="Saenampechek C."/>
            <person name="Salvignol G."/>
            <person name="Vallenet D."/>
            <person name="Wu Z."/>
            <person name="Marx C.J."/>
            <person name="Vorholt J.A."/>
            <person name="Olson M.V."/>
            <person name="Kaul R."/>
            <person name="Weissenbach J."/>
            <person name="Medigue C."/>
            <person name="Lidstrom M.E."/>
        </authorList>
    </citation>
    <scope>NUCLEOTIDE SEQUENCE [LARGE SCALE GENOMIC DNA]</scope>
    <source>
        <strain evidence="4">ATCC 14718 / DSM 1338 / JCM 2805 / NCIMB 9133 / AM1</strain>
    </source>
</reference>
<dbReference type="RefSeq" id="WP_012754232.1">
    <property type="nucleotide sequence ID" value="NC_012811.1"/>
</dbReference>
<name>C5B5Y2_METEA</name>
<dbReference type="NCBIfam" id="TIGR03185">
    <property type="entry name" value="DNA_S_dndD"/>
    <property type="match status" value="1"/>
</dbReference>
<dbReference type="SUPFAM" id="SSF52540">
    <property type="entry name" value="P-loop containing nucleoside triphosphate hydrolases"/>
    <property type="match status" value="1"/>
</dbReference>
<gene>
    <name evidence="3" type="ordered locus">MexAM1_META2p1087</name>
</gene>
<dbReference type="KEGG" id="mea:Mex_2p1087"/>
<evidence type="ECO:0000313" key="3">
    <source>
        <dbReference type="EMBL" id="ACS43864.1"/>
    </source>
</evidence>
<keyword evidence="4" id="KW-1185">Reference proteome</keyword>
<accession>C5B5Y2</accession>
<dbReference type="EMBL" id="CP001511">
    <property type="protein sequence ID" value="ACS43864.1"/>
    <property type="molecule type" value="Genomic_DNA"/>
</dbReference>
<feature type="domain" description="Rad50/SbcC-type AAA" evidence="2">
    <location>
        <begin position="5"/>
        <end position="154"/>
    </location>
</feature>
<sequence>MFLKSIQLREWKAYALARFDFPSPRPGKNVVLIGAENGFGKTSLFEAVVLGLFGKDGMPLIARAGFKEIGEERVNTTYKAFLEKAINRVAIRNGRTTSCSVTLTFGTNDEDEEIEIKRIWSFNDQGHFRPSDEEIQIFEGSKRKPVGPSIHYGEDRGEWFRDYIAKTFLPYYLAAFFMFDGEQVSTFAEREMSAQVRSGIQGLLGIPVLRELAIGLRDYAKNRRQDSPAASNTTLAKLETEREELNNKLATAQTRLDEVTPNLLSMSQERERITRELDSYGTGSQAQFQEQLSSLARYNAEAERAQEALYGLLGSDIALGLAGRPLRDEVKEQLRREQIREDWEAGKAQGDKNLQRFVSLFGTAVEKVDPVLAPNQVDGVKEVIGGCWEALWHPPPADAAQRVLHVHLTSSDRRRTTQRLDEIDDFGASQVLTLLDSIADNEGEASRIKESIARLEGIAPQLDEKRARLRDLNAEIDAANRDIGSLKNEVTGLSAQVESKNKSIANIGAQMDQALPSLRRATRADRMAELIDEIVKEAVPSQIEEIANAMTEAHRMMAHKKDLVERVSIDEDCNVQLLNKNGEDIRDMDLSAGEKQIFTQALISAVAEVSGRTFPMLIDTPLGRLDVDHRRGVLKHLTQREGQVILLSTNTEVVGEYFDLIQPHLLKSMIIHHDHSEGVGNSTPRDGYFELGTR</sequence>
<dbReference type="PANTHER" id="PTHR32114:SF2">
    <property type="entry name" value="ABC TRANSPORTER ABCH.3"/>
    <property type="match status" value="1"/>
</dbReference>
<dbReference type="Gene3D" id="3.40.50.300">
    <property type="entry name" value="P-loop containing nucleotide triphosphate hydrolases"/>
    <property type="match status" value="2"/>
</dbReference>
<dbReference type="GO" id="GO:0006302">
    <property type="term" value="P:double-strand break repair"/>
    <property type="evidence" value="ECO:0007669"/>
    <property type="project" value="InterPro"/>
</dbReference>
<dbReference type="InterPro" id="IPR038729">
    <property type="entry name" value="Rad50/SbcC_AAA"/>
</dbReference>
<dbReference type="GO" id="GO:0016887">
    <property type="term" value="F:ATP hydrolysis activity"/>
    <property type="evidence" value="ECO:0007669"/>
    <property type="project" value="InterPro"/>
</dbReference>
<dbReference type="InterPro" id="IPR027417">
    <property type="entry name" value="P-loop_NTPase"/>
</dbReference>
<dbReference type="HOGENOM" id="CLU_024631_0_0_5"/>
<proteinExistence type="predicted"/>
<dbReference type="Proteomes" id="UP000009081">
    <property type="component" value="Plasmid megaplasmid"/>
</dbReference>
<dbReference type="PANTHER" id="PTHR32114">
    <property type="entry name" value="ABC TRANSPORTER ABCH.3"/>
    <property type="match status" value="1"/>
</dbReference>
<dbReference type="InterPro" id="IPR017599">
    <property type="entry name" value="DNA_S_DndD"/>
</dbReference>
<dbReference type="OrthoDB" id="9795626at2"/>
<evidence type="ECO:0000259" key="2">
    <source>
        <dbReference type="Pfam" id="PF13476"/>
    </source>
</evidence>
<dbReference type="Pfam" id="PF13476">
    <property type="entry name" value="AAA_23"/>
    <property type="match status" value="1"/>
</dbReference>
<evidence type="ECO:0000256" key="1">
    <source>
        <dbReference type="SAM" id="Coils"/>
    </source>
</evidence>
<dbReference type="AlphaFoldDB" id="C5B5Y2"/>
<geneLocation type="plasmid" evidence="3 4">
    <name>megaplasmid</name>
</geneLocation>
<protein>
    <recommendedName>
        <fullName evidence="2">Rad50/SbcC-type AAA domain-containing protein</fullName>
    </recommendedName>
</protein>
<organism evidence="3 4">
    <name type="scientific">Methylorubrum extorquens (strain ATCC 14718 / DSM 1338 / JCM 2805 / NCIMB 9133 / AM1)</name>
    <name type="common">Methylobacterium extorquens</name>
    <dbReference type="NCBI Taxonomy" id="272630"/>
    <lineage>
        <taxon>Bacteria</taxon>
        <taxon>Pseudomonadati</taxon>
        <taxon>Pseudomonadota</taxon>
        <taxon>Alphaproteobacteria</taxon>
        <taxon>Hyphomicrobiales</taxon>
        <taxon>Methylobacteriaceae</taxon>
        <taxon>Methylorubrum</taxon>
    </lineage>
</organism>
<feature type="coiled-coil region" evidence="1">
    <location>
        <begin position="462"/>
        <end position="496"/>
    </location>
</feature>
<keyword evidence="3" id="KW-0614">Plasmid</keyword>